<dbReference type="PANTHER" id="PTHR46402:SF2">
    <property type="entry name" value="HISTONE-LYSINE N-TRIMETHYLTRANSFERASE SMYD5"/>
    <property type="match status" value="1"/>
</dbReference>
<dbReference type="GO" id="GO:0042799">
    <property type="term" value="F:histone H4K20 methyltransferase activity"/>
    <property type="evidence" value="ECO:0007669"/>
    <property type="project" value="TreeGrafter"/>
</dbReference>
<dbReference type="InterPro" id="IPR001214">
    <property type="entry name" value="SET_dom"/>
</dbReference>
<dbReference type="Gene3D" id="1.25.40.10">
    <property type="entry name" value="Tetratricopeptide repeat domain"/>
    <property type="match status" value="2"/>
</dbReference>
<evidence type="ECO:0000256" key="3">
    <source>
        <dbReference type="ARBA" id="ARBA00022691"/>
    </source>
</evidence>
<dbReference type="PROSITE" id="PS01360">
    <property type="entry name" value="ZF_MYND_1"/>
    <property type="match status" value="1"/>
</dbReference>
<name>A0A8B6F842_MYTGA</name>
<accession>A0A8B6F842</accession>
<comment type="caution">
    <text evidence="10">The sequence shown here is derived from an EMBL/GenBank/DDBJ whole genome shotgun (WGS) entry which is preliminary data.</text>
</comment>
<evidence type="ECO:0000256" key="6">
    <source>
        <dbReference type="ARBA" id="ARBA00022833"/>
    </source>
</evidence>
<evidence type="ECO:0000256" key="2">
    <source>
        <dbReference type="ARBA" id="ARBA00022679"/>
    </source>
</evidence>
<evidence type="ECO:0000256" key="4">
    <source>
        <dbReference type="ARBA" id="ARBA00022723"/>
    </source>
</evidence>
<keyword evidence="4" id="KW-0479">Metal-binding</keyword>
<evidence type="ECO:0000256" key="5">
    <source>
        <dbReference type="ARBA" id="ARBA00022771"/>
    </source>
</evidence>
<dbReference type="Pfam" id="PF00856">
    <property type="entry name" value="SET"/>
    <property type="match status" value="1"/>
</dbReference>
<evidence type="ECO:0000313" key="11">
    <source>
        <dbReference type="Proteomes" id="UP000596742"/>
    </source>
</evidence>
<dbReference type="PROSITE" id="PS50280">
    <property type="entry name" value="SET"/>
    <property type="match status" value="1"/>
</dbReference>
<dbReference type="EMBL" id="UYJE01006322">
    <property type="protein sequence ID" value="VDI44979.1"/>
    <property type="molecule type" value="Genomic_DNA"/>
</dbReference>
<feature type="domain" description="MYND-type" evidence="9">
    <location>
        <begin position="684"/>
        <end position="725"/>
    </location>
</feature>
<dbReference type="Proteomes" id="UP000596742">
    <property type="component" value="Unassembled WGS sequence"/>
</dbReference>
<dbReference type="CDD" id="cd20071">
    <property type="entry name" value="SET_SMYD"/>
    <property type="match status" value="1"/>
</dbReference>
<reference evidence="10" key="1">
    <citation type="submission" date="2018-11" db="EMBL/GenBank/DDBJ databases">
        <authorList>
            <person name="Alioto T."/>
            <person name="Alioto T."/>
        </authorList>
    </citation>
    <scope>NUCLEOTIDE SEQUENCE</scope>
</reference>
<dbReference type="InterPro" id="IPR011990">
    <property type="entry name" value="TPR-like_helical_dom_sf"/>
</dbReference>
<organism evidence="10 11">
    <name type="scientific">Mytilus galloprovincialis</name>
    <name type="common">Mediterranean mussel</name>
    <dbReference type="NCBI Taxonomy" id="29158"/>
    <lineage>
        <taxon>Eukaryota</taxon>
        <taxon>Metazoa</taxon>
        <taxon>Spiralia</taxon>
        <taxon>Lophotrochozoa</taxon>
        <taxon>Mollusca</taxon>
        <taxon>Bivalvia</taxon>
        <taxon>Autobranchia</taxon>
        <taxon>Pteriomorphia</taxon>
        <taxon>Mytilida</taxon>
        <taxon>Mytiloidea</taxon>
        <taxon>Mytilidae</taxon>
        <taxon>Mytilinae</taxon>
        <taxon>Mytilus</taxon>
    </lineage>
</organism>
<dbReference type="OrthoDB" id="438641at2759"/>
<dbReference type="SUPFAM" id="SSF48452">
    <property type="entry name" value="TPR-like"/>
    <property type="match status" value="1"/>
</dbReference>
<dbReference type="PROSITE" id="PS50865">
    <property type="entry name" value="ZF_MYND_2"/>
    <property type="match status" value="2"/>
</dbReference>
<dbReference type="GO" id="GO:0008270">
    <property type="term" value="F:zinc ion binding"/>
    <property type="evidence" value="ECO:0007669"/>
    <property type="project" value="UniProtKB-KW"/>
</dbReference>
<gene>
    <name evidence="10" type="ORF">MGAL_10B052612</name>
</gene>
<keyword evidence="5 7" id="KW-0863">Zinc-finger</keyword>
<dbReference type="AlphaFoldDB" id="A0A8B6F842"/>
<dbReference type="Gene3D" id="2.170.270.10">
    <property type="entry name" value="SET domain"/>
    <property type="match status" value="1"/>
</dbReference>
<keyword evidence="11" id="KW-1185">Reference proteome</keyword>
<evidence type="ECO:0000259" key="8">
    <source>
        <dbReference type="PROSITE" id="PS50280"/>
    </source>
</evidence>
<protein>
    <submittedName>
        <fullName evidence="10">Uncharacterized protein</fullName>
    </submittedName>
</protein>
<evidence type="ECO:0000259" key="9">
    <source>
        <dbReference type="PROSITE" id="PS50865"/>
    </source>
</evidence>
<evidence type="ECO:0000256" key="1">
    <source>
        <dbReference type="ARBA" id="ARBA00022603"/>
    </source>
</evidence>
<keyword evidence="2" id="KW-0808">Transferase</keyword>
<keyword evidence="3" id="KW-0949">S-adenosyl-L-methionine</keyword>
<dbReference type="InterPro" id="IPR002893">
    <property type="entry name" value="Znf_MYND"/>
</dbReference>
<feature type="domain" description="MYND-type" evidence="9">
    <location>
        <begin position="360"/>
        <end position="427"/>
    </location>
</feature>
<keyword evidence="6" id="KW-0862">Zinc</keyword>
<sequence>MIFLCFFQTHNMTETSKDTPKSKETDKVIKQLSAKINKEPKNAGHFFKRAQQYSKKEDYEKCFNDAKHALDLDESLVDAAVLGGEAATKCGKFQGAHSIFSIGLKQNKKDENLIKGLKKLQRAIVDSYDTEDTTEQGYNAVDLCTQSPYPGDDQLLNLEKEILDRRHDIREVSRLPKKEIDPDLRQRAAQAAMAGHKSMIAGKFTDALESFTYAVDIETDNIILRRLRAEVFFINQDPVSAMKDLMHIQKPERTADAWKLGGKLLMEFKLPVLAEFWLRKASELAKGKDEETAICFQKVRAHRLYDPLTKDMPVTVDFTMYGKAVFAVKDIKAGDIVFSDAPIVTTPYIADDKKQVVKGCNHCGTSLMTARDYFQGKLDNMDATAKEVVENNWPVTKPVVCSECKLVTYCSNICKNTAWERHHELLCPSRSKATKKLYDIDQNKGWGTDVDGTWKELWSGHFSAYILAKIWANIAADVKLWMKQDGKDVPEMMHWAKAKAPFRKFIAFGVGSAANDMPYILKIMNDIFRDCGDGIKMDITEQELNGRYYQAACNLQIYSDPVTPYHKFYDNLSNFNPEDPKALSILKYLDDKIPSASFSGMFPLHACLNHSCMNNVEVSDGEVNGVPGVSVRAKTDIKEGEELTTTYIDTTMPRRLRRAWMYKSFNFWCQCPRCQFEGDDAYSCSNCKKRAGDTPFKGCGKCHRAWYCSSDCQKINWKEGHKLVCGVAHSKADYS</sequence>
<dbReference type="PANTHER" id="PTHR46402">
    <property type="entry name" value="SET AND MYND DOMAIN-CONTAINING PROTEIN 5"/>
    <property type="match status" value="1"/>
</dbReference>
<dbReference type="Pfam" id="PF01753">
    <property type="entry name" value="zf-MYND"/>
    <property type="match status" value="2"/>
</dbReference>
<dbReference type="GO" id="GO:0045814">
    <property type="term" value="P:negative regulation of gene expression, epigenetic"/>
    <property type="evidence" value="ECO:0007669"/>
    <property type="project" value="TreeGrafter"/>
</dbReference>
<evidence type="ECO:0000256" key="7">
    <source>
        <dbReference type="PROSITE-ProRule" id="PRU00134"/>
    </source>
</evidence>
<evidence type="ECO:0000313" key="10">
    <source>
        <dbReference type="EMBL" id="VDI44979.1"/>
    </source>
</evidence>
<feature type="domain" description="SET" evidence="8">
    <location>
        <begin position="297"/>
        <end position="648"/>
    </location>
</feature>
<proteinExistence type="predicted"/>
<dbReference type="InterPro" id="IPR046341">
    <property type="entry name" value="SET_dom_sf"/>
</dbReference>
<dbReference type="SUPFAM" id="SSF82199">
    <property type="entry name" value="SET domain"/>
    <property type="match status" value="1"/>
</dbReference>
<dbReference type="Gene3D" id="6.10.140.2220">
    <property type="match status" value="2"/>
</dbReference>
<dbReference type="GO" id="GO:0032259">
    <property type="term" value="P:methylation"/>
    <property type="evidence" value="ECO:0007669"/>
    <property type="project" value="UniProtKB-KW"/>
</dbReference>
<keyword evidence="1" id="KW-0489">Methyltransferase</keyword>
<dbReference type="SUPFAM" id="SSF144232">
    <property type="entry name" value="HIT/MYND zinc finger-like"/>
    <property type="match status" value="2"/>
</dbReference>